<accession>A0A5M9I415</accession>
<keyword evidence="3" id="KW-1185">Reference proteome</keyword>
<evidence type="ECO:0000313" key="2">
    <source>
        <dbReference type="EMBL" id="KAA8502779.1"/>
    </source>
</evidence>
<name>A0A5M9I415_9FIRM</name>
<dbReference type="OrthoDB" id="9778383at2"/>
<proteinExistence type="predicted"/>
<dbReference type="Pfam" id="PF00501">
    <property type="entry name" value="AMP-binding"/>
    <property type="match status" value="1"/>
</dbReference>
<feature type="domain" description="AMP-dependent synthetase/ligase" evidence="1">
    <location>
        <begin position="48"/>
        <end position="430"/>
    </location>
</feature>
<dbReference type="Proteomes" id="UP000322025">
    <property type="component" value="Unassembled WGS sequence"/>
</dbReference>
<sequence>MSSTNLTGKPSVDRPWLQYYPEPLRKITVPECTVKEYLKMNCPGEDVAAMDFYGSQILWGTVFQKTEAVARSMRAVGFKEGDQIPVFLSSVPEFIYILLAAEQIGASLLCRDNTLKENVEAVRKSGAKVIIAQDYLAQHELGRFLSDTDVEKVVLIDACQSCRREDMPDYVRKNLDSRYPDEKAHGPKTMDWEEFLAIGESYKGPVDAPVDVNRPLFRAYTSGSTGPSKQVIHSAHTMLAVIAQMNFYAGASDYRPTWMVTALPPALVAVVVAMELMPLASNKLLILNPYVAVEDVDLELMRCRPNSWPLIPMFIETVMRNGRIPDDYDLSHLTAAGAGSESYNNNQLKRAQKFVDSHNCHIRFTTGYGNSEAGSNVTLPMSPYPMGNGNVGVPTILNVISVFEPGTQKELTYNEMGEICISGPGLMLGYDNEEATKKALQVHEDGMTWLHTGDIGFMNEDGVLYVQTRGKAPRYGGGDLATLPMENRLADADIKGIDDEFFVVVPDSEHGGCFLPYLYVVLEDGYAIDDIEDKVRECLDDYMQPVEIIELSERPFFHFKTNRIGLTKTILKEQLKKVPGELRRANA</sequence>
<dbReference type="InterPro" id="IPR042099">
    <property type="entry name" value="ANL_N_sf"/>
</dbReference>
<dbReference type="RefSeq" id="WP_087151017.1">
    <property type="nucleotide sequence ID" value="NZ_VMSO01000001.1"/>
</dbReference>
<gene>
    <name evidence="2" type="ORF">FNY66_00490</name>
</gene>
<dbReference type="AlphaFoldDB" id="A0A5M9I415"/>
<evidence type="ECO:0000259" key="1">
    <source>
        <dbReference type="Pfam" id="PF00501"/>
    </source>
</evidence>
<dbReference type="EMBL" id="VMSO01000001">
    <property type="protein sequence ID" value="KAA8502779.1"/>
    <property type="molecule type" value="Genomic_DNA"/>
</dbReference>
<evidence type="ECO:0000313" key="3">
    <source>
        <dbReference type="Proteomes" id="UP000322025"/>
    </source>
</evidence>
<dbReference type="Gene3D" id="3.40.50.12780">
    <property type="entry name" value="N-terminal domain of ligase-like"/>
    <property type="match status" value="1"/>
</dbReference>
<dbReference type="GO" id="GO:0016405">
    <property type="term" value="F:CoA-ligase activity"/>
    <property type="evidence" value="ECO:0007669"/>
    <property type="project" value="TreeGrafter"/>
</dbReference>
<comment type="caution">
    <text evidence="2">The sequence shown here is derived from an EMBL/GenBank/DDBJ whole genome shotgun (WGS) entry which is preliminary data.</text>
</comment>
<organism evidence="2 3">
    <name type="scientific">Mediterraneibacter catenae</name>
    <dbReference type="NCBI Taxonomy" id="2594882"/>
    <lineage>
        <taxon>Bacteria</taxon>
        <taxon>Bacillati</taxon>
        <taxon>Bacillota</taxon>
        <taxon>Clostridia</taxon>
        <taxon>Lachnospirales</taxon>
        <taxon>Lachnospiraceae</taxon>
        <taxon>Mediterraneibacter</taxon>
    </lineage>
</organism>
<dbReference type="InterPro" id="IPR000873">
    <property type="entry name" value="AMP-dep_synth/lig_dom"/>
</dbReference>
<dbReference type="SUPFAM" id="SSF56801">
    <property type="entry name" value="Acetyl-CoA synthetase-like"/>
    <property type="match status" value="1"/>
</dbReference>
<reference evidence="2" key="1">
    <citation type="submission" date="2019-07" db="EMBL/GenBank/DDBJ databases">
        <authorList>
            <person name="Wongkuna S."/>
            <person name="Scaria J."/>
        </authorList>
    </citation>
    <scope>NUCLEOTIDE SEQUENCE [LARGE SCALE GENOMIC DNA]</scope>
    <source>
        <strain evidence="2">SW178</strain>
    </source>
</reference>
<keyword evidence="2" id="KW-0436">Ligase</keyword>
<protein>
    <submittedName>
        <fullName evidence="2">Acyl--CoA ligase</fullName>
    </submittedName>
</protein>
<dbReference type="PANTHER" id="PTHR24096">
    <property type="entry name" value="LONG-CHAIN-FATTY-ACID--COA LIGASE"/>
    <property type="match status" value="1"/>
</dbReference>